<evidence type="ECO:0000256" key="1">
    <source>
        <dbReference type="SAM" id="MobiDB-lite"/>
    </source>
</evidence>
<dbReference type="Proteomes" id="UP000284002">
    <property type="component" value="Unassembled WGS sequence"/>
</dbReference>
<proteinExistence type="predicted"/>
<sequence>MNTTHFSPLKHERHHPPLVSESPQDAARADWLYNAAEELLRGNSESFQRRMRPQQGVTAEEFALAVDEYVNNRLADNEVHTSALGWLIITAERGHADKTATAELLGNCDHPLGKLGEIAEALLEPLADDALLAKAEDEP</sequence>
<evidence type="ECO:0000313" key="3">
    <source>
        <dbReference type="Proteomes" id="UP000284002"/>
    </source>
</evidence>
<feature type="region of interest" description="Disordered" evidence="1">
    <location>
        <begin position="1"/>
        <end position="23"/>
    </location>
</feature>
<organism evidence="2 3">
    <name type="scientific">Pseudomonas frederiksbergensis</name>
    <dbReference type="NCBI Taxonomy" id="104087"/>
    <lineage>
        <taxon>Bacteria</taxon>
        <taxon>Pseudomonadati</taxon>
        <taxon>Pseudomonadota</taxon>
        <taxon>Gammaproteobacteria</taxon>
        <taxon>Pseudomonadales</taxon>
        <taxon>Pseudomonadaceae</taxon>
        <taxon>Pseudomonas</taxon>
    </lineage>
</organism>
<reference evidence="2 3" key="1">
    <citation type="submission" date="2016-10" db="EMBL/GenBank/DDBJ databases">
        <title>Comparative genome analysis of multiple Pseudomonas spp. focuses on biocontrol and plant growth promoting traits.</title>
        <authorList>
            <person name="Tao X.-Y."/>
            <person name="Taylor C.G."/>
        </authorList>
    </citation>
    <scope>NUCLEOTIDE SEQUENCE [LARGE SCALE GENOMIC DNA]</scope>
    <source>
        <strain evidence="2 3">36C6</strain>
    </source>
</reference>
<name>A0A423HQY0_9PSED</name>
<comment type="caution">
    <text evidence="2">The sequence shown here is derived from an EMBL/GenBank/DDBJ whole genome shotgun (WGS) entry which is preliminary data.</text>
</comment>
<evidence type="ECO:0000313" key="2">
    <source>
        <dbReference type="EMBL" id="RON15595.1"/>
    </source>
</evidence>
<dbReference type="EMBL" id="MOBM01000017">
    <property type="protein sequence ID" value="RON15595.1"/>
    <property type="molecule type" value="Genomic_DNA"/>
</dbReference>
<gene>
    <name evidence="2" type="ORF">BK662_12685</name>
</gene>
<dbReference type="AlphaFoldDB" id="A0A423HQY0"/>
<accession>A0A423HQY0</accession>
<protein>
    <submittedName>
        <fullName evidence="2">Uncharacterized protein</fullName>
    </submittedName>
</protein>
<dbReference type="RefSeq" id="WP_123358452.1">
    <property type="nucleotide sequence ID" value="NZ_MOBM01000017.1"/>
</dbReference>